<proteinExistence type="inferred from homology"/>
<dbReference type="SUPFAM" id="SSF51735">
    <property type="entry name" value="NAD(P)-binding Rossmann-fold domains"/>
    <property type="match status" value="1"/>
</dbReference>
<dbReference type="SUPFAM" id="SSF52283">
    <property type="entry name" value="Formate/glycerate dehydrogenase catalytic domain-like"/>
    <property type="match status" value="1"/>
</dbReference>
<dbReference type="PROSITE" id="PS00670">
    <property type="entry name" value="D_2_HYDROXYACID_DH_2"/>
    <property type="match status" value="1"/>
</dbReference>
<dbReference type="Gene3D" id="3.40.50.720">
    <property type="entry name" value="NAD(P)-binding Rossmann-like Domain"/>
    <property type="match status" value="2"/>
</dbReference>
<keyword evidence="2" id="KW-0560">Oxidoreductase</keyword>
<evidence type="ECO:0000256" key="3">
    <source>
        <dbReference type="ARBA" id="ARBA00023027"/>
    </source>
</evidence>
<dbReference type="RefSeq" id="WP_197001160.1">
    <property type="nucleotide sequence ID" value="NZ_BONS01000032.1"/>
</dbReference>
<dbReference type="Pfam" id="PF02826">
    <property type="entry name" value="2-Hacid_dh_C"/>
    <property type="match status" value="1"/>
</dbReference>
<evidence type="ECO:0000313" key="6">
    <source>
        <dbReference type="Proteomes" id="UP000622552"/>
    </source>
</evidence>
<dbReference type="InterPro" id="IPR006140">
    <property type="entry name" value="D-isomer_DH_NAD-bd"/>
</dbReference>
<comment type="caution">
    <text evidence="5">The sequence shown here is derived from an EMBL/GenBank/DDBJ whole genome shotgun (WGS) entry which is preliminary data.</text>
</comment>
<reference evidence="5" key="1">
    <citation type="submission" date="2020-11" db="EMBL/GenBank/DDBJ databases">
        <title>Sequencing the genomes of 1000 actinobacteria strains.</title>
        <authorList>
            <person name="Klenk H.-P."/>
        </authorList>
    </citation>
    <scope>NUCLEOTIDE SEQUENCE</scope>
    <source>
        <strain evidence="5">DSM 45356</strain>
    </source>
</reference>
<comment type="similarity">
    <text evidence="1">Belongs to the D-isomer specific 2-hydroxyacid dehydrogenase family.</text>
</comment>
<protein>
    <submittedName>
        <fullName evidence="5">Phosphoglycerate dehydrogenase-like enzyme</fullName>
    </submittedName>
</protein>
<organism evidence="5 6">
    <name type="scientific">Longispora fulva</name>
    <dbReference type="NCBI Taxonomy" id="619741"/>
    <lineage>
        <taxon>Bacteria</taxon>
        <taxon>Bacillati</taxon>
        <taxon>Actinomycetota</taxon>
        <taxon>Actinomycetes</taxon>
        <taxon>Micromonosporales</taxon>
        <taxon>Micromonosporaceae</taxon>
        <taxon>Longispora</taxon>
    </lineage>
</organism>
<feature type="domain" description="D-isomer specific 2-hydroxyacid dehydrogenase NAD-binding" evidence="4">
    <location>
        <begin position="120"/>
        <end position="294"/>
    </location>
</feature>
<dbReference type="CDD" id="cd12167">
    <property type="entry name" value="2-Hacid_dh_8"/>
    <property type="match status" value="1"/>
</dbReference>
<dbReference type="GO" id="GO:0016616">
    <property type="term" value="F:oxidoreductase activity, acting on the CH-OH group of donors, NAD or NADP as acceptor"/>
    <property type="evidence" value="ECO:0007669"/>
    <property type="project" value="UniProtKB-ARBA"/>
</dbReference>
<dbReference type="InterPro" id="IPR050857">
    <property type="entry name" value="D-2-hydroxyacid_DH"/>
</dbReference>
<dbReference type="EMBL" id="JADOUF010000001">
    <property type="protein sequence ID" value="MBG6133848.1"/>
    <property type="molecule type" value="Genomic_DNA"/>
</dbReference>
<dbReference type="PANTHER" id="PTHR42789">
    <property type="entry name" value="D-ISOMER SPECIFIC 2-HYDROXYACID DEHYDROGENASE FAMILY PROTEIN (AFU_ORTHOLOGUE AFUA_6G10090)"/>
    <property type="match status" value="1"/>
</dbReference>
<dbReference type="InterPro" id="IPR036291">
    <property type="entry name" value="NAD(P)-bd_dom_sf"/>
</dbReference>
<gene>
    <name evidence="5" type="ORF">IW245_000042</name>
</gene>
<evidence type="ECO:0000256" key="1">
    <source>
        <dbReference type="ARBA" id="ARBA00005854"/>
    </source>
</evidence>
<evidence type="ECO:0000259" key="4">
    <source>
        <dbReference type="Pfam" id="PF02826"/>
    </source>
</evidence>
<dbReference type="GO" id="GO:0051287">
    <property type="term" value="F:NAD binding"/>
    <property type="evidence" value="ECO:0007669"/>
    <property type="project" value="InterPro"/>
</dbReference>
<keyword evidence="6" id="KW-1185">Reference proteome</keyword>
<evidence type="ECO:0000256" key="2">
    <source>
        <dbReference type="ARBA" id="ARBA00023002"/>
    </source>
</evidence>
<keyword evidence="3" id="KW-0520">NAD</keyword>
<dbReference type="Proteomes" id="UP000622552">
    <property type="component" value="Unassembled WGS sequence"/>
</dbReference>
<sequence length="334" mass="35435">MAHRATVAVALYSHLPDALFSADALARLDRCADVRWQPVITDWSARGVDEVLADATVLLTGWGCPRIDLAVLDRAPALTAIVHAAGTVKNVVDPRVWGRRVLVSSAAEANADPVAEFTVATVILAAKRTFRHADAYRLGNLPPHAARDDSGTNGSVVGVVGASRIGRKVLRGLRALDVRLLVTDPFLDPVGAAELGAELVDLDELCARADIVTLHAPSLPSTRHLLDDSRLALLRDGAIVINTARGALIDTAALTRHCAAGRIDAVLDVTDPEPLPAGHPLFGMPNVLLTPHLAGARGNELRRLGGYAVSEIDRLVRGERLLGLVSAHDLERIA</sequence>
<dbReference type="AlphaFoldDB" id="A0A8J7G549"/>
<name>A0A8J7G549_9ACTN</name>
<dbReference type="PANTHER" id="PTHR42789:SF1">
    <property type="entry name" value="D-ISOMER SPECIFIC 2-HYDROXYACID DEHYDROGENASE FAMILY PROTEIN (AFU_ORTHOLOGUE AFUA_6G10090)"/>
    <property type="match status" value="1"/>
</dbReference>
<dbReference type="InterPro" id="IPR029753">
    <property type="entry name" value="D-isomer_DH_CS"/>
</dbReference>
<dbReference type="PROSITE" id="PS00671">
    <property type="entry name" value="D_2_HYDROXYACID_DH_3"/>
    <property type="match status" value="1"/>
</dbReference>
<evidence type="ECO:0000313" key="5">
    <source>
        <dbReference type="EMBL" id="MBG6133848.1"/>
    </source>
</evidence>
<accession>A0A8J7G549</accession>